<evidence type="ECO:0000313" key="1">
    <source>
        <dbReference type="EMBL" id="KAF2821629.1"/>
    </source>
</evidence>
<dbReference type="AlphaFoldDB" id="A0A6A6ZLT5"/>
<proteinExistence type="predicted"/>
<organism evidence="1 2">
    <name type="scientific">Ophiobolus disseminans</name>
    <dbReference type="NCBI Taxonomy" id="1469910"/>
    <lineage>
        <taxon>Eukaryota</taxon>
        <taxon>Fungi</taxon>
        <taxon>Dikarya</taxon>
        <taxon>Ascomycota</taxon>
        <taxon>Pezizomycotina</taxon>
        <taxon>Dothideomycetes</taxon>
        <taxon>Pleosporomycetidae</taxon>
        <taxon>Pleosporales</taxon>
        <taxon>Pleosporineae</taxon>
        <taxon>Phaeosphaeriaceae</taxon>
        <taxon>Ophiobolus</taxon>
    </lineage>
</organism>
<sequence>MSNSSTSTPQAHEQGQFFKLPGEIRNMIYGFVLSNPAGLCYRRNDNNNVGRLYDRTNNTTSHVSNDREAHQLQYICHDLRNETRAHGLRIMKCMSKTT</sequence>
<dbReference type="EMBL" id="MU006236">
    <property type="protein sequence ID" value="KAF2821629.1"/>
    <property type="molecule type" value="Genomic_DNA"/>
</dbReference>
<name>A0A6A6ZLT5_9PLEO</name>
<dbReference type="Proteomes" id="UP000799424">
    <property type="component" value="Unassembled WGS sequence"/>
</dbReference>
<evidence type="ECO:0000313" key="2">
    <source>
        <dbReference type="Proteomes" id="UP000799424"/>
    </source>
</evidence>
<gene>
    <name evidence="1" type="ORF">CC86DRAFT_98827</name>
</gene>
<dbReference type="OrthoDB" id="4790878at2759"/>
<accession>A0A6A6ZLT5</accession>
<protein>
    <submittedName>
        <fullName evidence="1">Uncharacterized protein</fullName>
    </submittedName>
</protein>
<keyword evidence="2" id="KW-1185">Reference proteome</keyword>
<reference evidence="1" key="1">
    <citation type="journal article" date="2020" name="Stud. Mycol.">
        <title>101 Dothideomycetes genomes: a test case for predicting lifestyles and emergence of pathogens.</title>
        <authorList>
            <person name="Haridas S."/>
            <person name="Albert R."/>
            <person name="Binder M."/>
            <person name="Bloem J."/>
            <person name="Labutti K."/>
            <person name="Salamov A."/>
            <person name="Andreopoulos B."/>
            <person name="Baker S."/>
            <person name="Barry K."/>
            <person name="Bills G."/>
            <person name="Bluhm B."/>
            <person name="Cannon C."/>
            <person name="Castanera R."/>
            <person name="Culley D."/>
            <person name="Daum C."/>
            <person name="Ezra D."/>
            <person name="Gonzalez J."/>
            <person name="Henrissat B."/>
            <person name="Kuo A."/>
            <person name="Liang C."/>
            <person name="Lipzen A."/>
            <person name="Lutzoni F."/>
            <person name="Magnuson J."/>
            <person name="Mondo S."/>
            <person name="Nolan M."/>
            <person name="Ohm R."/>
            <person name="Pangilinan J."/>
            <person name="Park H.-J."/>
            <person name="Ramirez L."/>
            <person name="Alfaro M."/>
            <person name="Sun H."/>
            <person name="Tritt A."/>
            <person name="Yoshinaga Y."/>
            <person name="Zwiers L.-H."/>
            <person name="Turgeon B."/>
            <person name="Goodwin S."/>
            <person name="Spatafora J."/>
            <person name="Crous P."/>
            <person name="Grigoriev I."/>
        </authorList>
    </citation>
    <scope>NUCLEOTIDE SEQUENCE</scope>
    <source>
        <strain evidence="1">CBS 113818</strain>
    </source>
</reference>